<accession>A0A9N9F4S6</accession>
<dbReference type="EMBL" id="CAJVQA010001284">
    <property type="protein sequence ID" value="CAG8509089.1"/>
    <property type="molecule type" value="Genomic_DNA"/>
</dbReference>
<reference evidence="1" key="1">
    <citation type="submission" date="2021-06" db="EMBL/GenBank/DDBJ databases">
        <authorList>
            <person name="Kallberg Y."/>
            <person name="Tangrot J."/>
            <person name="Rosling A."/>
        </authorList>
    </citation>
    <scope>NUCLEOTIDE SEQUENCE</scope>
    <source>
        <strain evidence="1">FL966</strain>
    </source>
</reference>
<organism evidence="1 2">
    <name type="scientific">Cetraspora pellucida</name>
    <dbReference type="NCBI Taxonomy" id="1433469"/>
    <lineage>
        <taxon>Eukaryota</taxon>
        <taxon>Fungi</taxon>
        <taxon>Fungi incertae sedis</taxon>
        <taxon>Mucoromycota</taxon>
        <taxon>Glomeromycotina</taxon>
        <taxon>Glomeromycetes</taxon>
        <taxon>Diversisporales</taxon>
        <taxon>Gigasporaceae</taxon>
        <taxon>Cetraspora</taxon>
    </lineage>
</organism>
<name>A0A9N9F4S6_9GLOM</name>
<comment type="caution">
    <text evidence="1">The sequence shown here is derived from an EMBL/GenBank/DDBJ whole genome shotgun (WGS) entry which is preliminary data.</text>
</comment>
<dbReference type="OrthoDB" id="2446407at2759"/>
<dbReference type="Proteomes" id="UP000789759">
    <property type="component" value="Unassembled WGS sequence"/>
</dbReference>
<protein>
    <submittedName>
        <fullName evidence="1">14019_t:CDS:1</fullName>
    </submittedName>
</protein>
<evidence type="ECO:0000313" key="1">
    <source>
        <dbReference type="EMBL" id="CAG8509089.1"/>
    </source>
</evidence>
<evidence type="ECO:0000313" key="2">
    <source>
        <dbReference type="Proteomes" id="UP000789759"/>
    </source>
</evidence>
<dbReference type="AlphaFoldDB" id="A0A9N9F4S6"/>
<proteinExistence type="predicted"/>
<gene>
    <name evidence="1" type="ORF">CPELLU_LOCUS2826</name>
</gene>
<keyword evidence="2" id="KW-1185">Reference proteome</keyword>
<sequence length="210" mass="23834">MSLKKYDSSLSDSLSISTTFESINSPIVSSKTLLKSKSSSSLSTSLCDNFIDLTMTLSESSDIEISKIDLDNLIPITADKFDNVKTYNFFTKNLCINEIRYSPIPIEYLPTSLKSIAIVYNISNWNDYNVAFSDIQYNMGDSGKNKIIECEYLGYKVNKLVRICTDAKVYEFVSSELKEIQHIEVNKDLDFYKFNQPVDLQTSKEAKTHA</sequence>